<evidence type="ECO:0000256" key="1">
    <source>
        <dbReference type="SAM" id="Phobius"/>
    </source>
</evidence>
<organism evidence="2 3">
    <name type="scientific">Candidatus Yanofskybacteria bacterium CG10_big_fil_rev_8_21_14_0_10_37_15</name>
    <dbReference type="NCBI Taxonomy" id="1975097"/>
    <lineage>
        <taxon>Bacteria</taxon>
        <taxon>Candidatus Yanofskyibacteriota</taxon>
    </lineage>
</organism>
<sequence>MNLLAIGLAGYLIAFVVNILLFRANVGGLGGWLAMLADPRHGRLLNIVALIVLFLPPIVYLILLCQLYGFVQEKVKK</sequence>
<dbReference type="Proteomes" id="UP000230208">
    <property type="component" value="Unassembled WGS sequence"/>
</dbReference>
<keyword evidence="1" id="KW-1133">Transmembrane helix</keyword>
<feature type="transmembrane region" description="Helical" evidence="1">
    <location>
        <begin position="47"/>
        <end position="71"/>
    </location>
</feature>
<keyword evidence="1" id="KW-0812">Transmembrane</keyword>
<reference evidence="2 3" key="1">
    <citation type="submission" date="2017-09" db="EMBL/GenBank/DDBJ databases">
        <title>Depth-based differentiation of microbial function through sediment-hosted aquifers and enrichment of novel symbionts in the deep terrestrial subsurface.</title>
        <authorList>
            <person name="Probst A.J."/>
            <person name="Ladd B."/>
            <person name="Jarett J.K."/>
            <person name="Geller-Mcgrath D.E."/>
            <person name="Sieber C.M."/>
            <person name="Emerson J.B."/>
            <person name="Anantharaman K."/>
            <person name="Thomas B.C."/>
            <person name="Malmstrom R."/>
            <person name="Stieglmeier M."/>
            <person name="Klingl A."/>
            <person name="Woyke T."/>
            <person name="Ryan C.M."/>
            <person name="Banfield J.F."/>
        </authorList>
    </citation>
    <scope>NUCLEOTIDE SEQUENCE [LARGE SCALE GENOMIC DNA]</scope>
    <source>
        <strain evidence="2">CG10_big_fil_rev_8_21_14_0_10_37_15</strain>
    </source>
</reference>
<evidence type="ECO:0000313" key="3">
    <source>
        <dbReference type="Proteomes" id="UP000230208"/>
    </source>
</evidence>
<feature type="transmembrane region" description="Helical" evidence="1">
    <location>
        <begin position="12"/>
        <end position="35"/>
    </location>
</feature>
<gene>
    <name evidence="2" type="ORF">COV30_02050</name>
</gene>
<evidence type="ECO:0000313" key="2">
    <source>
        <dbReference type="EMBL" id="PIR41727.1"/>
    </source>
</evidence>
<name>A0A2H0R5D8_9BACT</name>
<proteinExistence type="predicted"/>
<keyword evidence="1" id="KW-0472">Membrane</keyword>
<comment type="caution">
    <text evidence="2">The sequence shown here is derived from an EMBL/GenBank/DDBJ whole genome shotgun (WGS) entry which is preliminary data.</text>
</comment>
<protein>
    <submittedName>
        <fullName evidence="2">Uncharacterized protein</fullName>
    </submittedName>
</protein>
<accession>A0A2H0R5D8</accession>
<dbReference type="AlphaFoldDB" id="A0A2H0R5D8"/>
<dbReference type="EMBL" id="PCXP01000023">
    <property type="protein sequence ID" value="PIR41727.1"/>
    <property type="molecule type" value="Genomic_DNA"/>
</dbReference>